<proteinExistence type="inferred from homology"/>
<organism evidence="18 19">
    <name type="scientific">Bacillus thuringiensis HD-771</name>
    <dbReference type="NCBI Taxonomy" id="1218175"/>
    <lineage>
        <taxon>Bacteria</taxon>
        <taxon>Bacillati</taxon>
        <taxon>Bacillota</taxon>
        <taxon>Bacilli</taxon>
        <taxon>Bacillales</taxon>
        <taxon>Bacillaceae</taxon>
        <taxon>Bacillus</taxon>
        <taxon>Bacillus cereus group</taxon>
    </lineage>
</organism>
<feature type="transmembrane region" description="Helical" evidence="17">
    <location>
        <begin position="346"/>
        <end position="369"/>
    </location>
</feature>
<evidence type="ECO:0000256" key="17">
    <source>
        <dbReference type="SAM" id="Phobius"/>
    </source>
</evidence>
<evidence type="ECO:0000256" key="15">
    <source>
        <dbReference type="ARBA" id="ARBA00049902"/>
    </source>
</evidence>
<evidence type="ECO:0000256" key="16">
    <source>
        <dbReference type="ARBA" id="ARBA00049966"/>
    </source>
</evidence>
<evidence type="ECO:0000256" key="10">
    <source>
        <dbReference type="ARBA" id="ARBA00033270"/>
    </source>
</evidence>
<evidence type="ECO:0000256" key="5">
    <source>
        <dbReference type="ARBA" id="ARBA00022960"/>
    </source>
</evidence>
<accession>A0A9W3NX91</accession>
<keyword evidence="3" id="KW-0808">Transferase</keyword>
<comment type="similarity">
    <text evidence="11">Belongs to the SEDS family. FtsW subfamily.</text>
</comment>
<dbReference type="GO" id="GO:0051301">
    <property type="term" value="P:cell division"/>
    <property type="evidence" value="ECO:0007669"/>
    <property type="project" value="InterPro"/>
</dbReference>
<dbReference type="GO" id="GO:0005886">
    <property type="term" value="C:plasma membrane"/>
    <property type="evidence" value="ECO:0007669"/>
    <property type="project" value="TreeGrafter"/>
</dbReference>
<evidence type="ECO:0000256" key="7">
    <source>
        <dbReference type="ARBA" id="ARBA00022989"/>
    </source>
</evidence>
<comment type="subcellular location">
    <subcellularLocation>
        <location evidence="1">Membrane</location>
        <topology evidence="1">Multi-pass membrane protein</topology>
    </subcellularLocation>
</comment>
<dbReference type="EMBL" id="CP003752">
    <property type="protein sequence ID" value="AFQ15704.1"/>
    <property type="molecule type" value="Genomic_DNA"/>
</dbReference>
<evidence type="ECO:0000313" key="18">
    <source>
        <dbReference type="EMBL" id="AFQ15704.1"/>
    </source>
</evidence>
<dbReference type="PANTHER" id="PTHR30474">
    <property type="entry name" value="CELL CYCLE PROTEIN"/>
    <property type="match status" value="1"/>
</dbReference>
<keyword evidence="4 17" id="KW-0812">Transmembrane</keyword>
<feature type="transmembrane region" description="Helical" evidence="17">
    <location>
        <begin position="280"/>
        <end position="300"/>
    </location>
</feature>
<dbReference type="EC" id="2.4.99.28" evidence="14"/>
<evidence type="ECO:0000256" key="4">
    <source>
        <dbReference type="ARBA" id="ARBA00022692"/>
    </source>
</evidence>
<keyword evidence="7 17" id="KW-1133">Transmembrane helix</keyword>
<name>A0A9W3NX91_BACTU</name>
<evidence type="ECO:0000256" key="6">
    <source>
        <dbReference type="ARBA" id="ARBA00022984"/>
    </source>
</evidence>
<dbReference type="GO" id="GO:0008360">
    <property type="term" value="P:regulation of cell shape"/>
    <property type="evidence" value="ECO:0007669"/>
    <property type="project" value="UniProtKB-KW"/>
</dbReference>
<evidence type="ECO:0000256" key="11">
    <source>
        <dbReference type="ARBA" id="ARBA00038053"/>
    </source>
</evidence>
<keyword evidence="5" id="KW-0133">Cell shape</keyword>
<protein>
    <recommendedName>
        <fullName evidence="12">Probable peptidoglycan glycosyltransferase FtsW</fullName>
        <ecNumber evidence="14">2.4.99.28</ecNumber>
    </recommendedName>
    <alternativeName>
        <fullName evidence="13">Cell division protein FtsW</fullName>
    </alternativeName>
    <alternativeName>
        <fullName evidence="10">Cell wall polymerase</fullName>
    </alternativeName>
    <alternativeName>
        <fullName evidence="9">Peptidoglycan polymerase</fullName>
    </alternativeName>
</protein>
<feature type="transmembrane region" description="Helical" evidence="17">
    <location>
        <begin position="80"/>
        <end position="98"/>
    </location>
</feature>
<dbReference type="Proteomes" id="UP000005259">
    <property type="component" value="Chromosome"/>
</dbReference>
<feature type="transmembrane region" description="Helical" evidence="17">
    <location>
        <begin position="54"/>
        <end position="73"/>
    </location>
</feature>
<dbReference type="GO" id="GO:0008955">
    <property type="term" value="F:peptidoglycan glycosyltransferase activity"/>
    <property type="evidence" value="ECO:0007669"/>
    <property type="project" value="UniProtKB-EC"/>
</dbReference>
<evidence type="ECO:0000256" key="12">
    <source>
        <dbReference type="ARBA" id="ARBA00041185"/>
    </source>
</evidence>
<evidence type="ECO:0000256" key="14">
    <source>
        <dbReference type="ARBA" id="ARBA00044770"/>
    </source>
</evidence>
<dbReference type="GO" id="GO:0015648">
    <property type="term" value="F:lipid-linked peptidoglycan transporter activity"/>
    <property type="evidence" value="ECO:0007669"/>
    <property type="project" value="TreeGrafter"/>
</dbReference>
<evidence type="ECO:0000256" key="3">
    <source>
        <dbReference type="ARBA" id="ARBA00022679"/>
    </source>
</evidence>
<keyword evidence="6" id="KW-0573">Peptidoglycan synthesis</keyword>
<evidence type="ECO:0000256" key="1">
    <source>
        <dbReference type="ARBA" id="ARBA00004141"/>
    </source>
</evidence>
<comment type="catalytic activity">
    <reaction evidence="15">
        <text>[GlcNAc-(1-&gt;4)-Mur2Ac(oyl-L-Ala-gamma-D-Glu-L-Lys-D-Ala-D-Ala)](n)-di-trans,octa-cis-undecaprenyl diphosphate + beta-D-GlcNAc-(1-&gt;4)-Mur2Ac(oyl-L-Ala-gamma-D-Glu-L-Lys-D-Ala-D-Ala)-di-trans,octa-cis-undecaprenyl diphosphate = [GlcNAc-(1-&gt;4)-Mur2Ac(oyl-L-Ala-gamma-D-Glu-L-Lys-D-Ala-D-Ala)](n+1)-di-trans,octa-cis-undecaprenyl diphosphate + di-trans,octa-cis-undecaprenyl diphosphate + H(+)</text>
        <dbReference type="Rhea" id="RHEA:23708"/>
        <dbReference type="Rhea" id="RHEA-COMP:9602"/>
        <dbReference type="Rhea" id="RHEA-COMP:9603"/>
        <dbReference type="ChEBI" id="CHEBI:15378"/>
        <dbReference type="ChEBI" id="CHEBI:58405"/>
        <dbReference type="ChEBI" id="CHEBI:60033"/>
        <dbReference type="ChEBI" id="CHEBI:78435"/>
        <dbReference type="EC" id="2.4.99.28"/>
    </reaction>
</comment>
<feature type="transmembrane region" description="Helical" evidence="17">
    <location>
        <begin position="144"/>
        <end position="160"/>
    </location>
</feature>
<dbReference type="GO" id="GO:0032153">
    <property type="term" value="C:cell division site"/>
    <property type="evidence" value="ECO:0007669"/>
    <property type="project" value="TreeGrafter"/>
</dbReference>
<sequence length="375" mass="40925">MSMEMKKVLKLVDYSLAVSLIITVLFGILMMYSASSIIAIKYYGYDSDFFFRSQLNKLFIGIIGLIICVGIPFHLWKKRIISVCIVVVSTVLLFLVLWKGKVVNNAQSWIFGIQPAEFIKLGVIIILAGFFSKRQGLQNSYWQGSGKVILFLILTFFLIYKQPNLGSALLILGIGTCMFICSGINISILIKKIIMTSIIWIPVFYLLVKFGLSDVQIARIQTVFDPFLDAKGDGYQLVNSFIAIGSGGLNGRGFGNSIQKAGFLPEPHTDFIMPIVSEELGFIGVLIILTGLLTIVLRSFKIAQGCKCQFGSLLAIGIGSMVGLQSIVNLGGVTGVFPLTGTPLPFISFGGSSLITNLMAMGVLINISISNKINR</sequence>
<gene>
    <name evidence="18" type="ORF">BTG_11220</name>
</gene>
<feature type="transmembrane region" description="Helical" evidence="17">
    <location>
        <begin position="110"/>
        <end position="132"/>
    </location>
</feature>
<evidence type="ECO:0000256" key="9">
    <source>
        <dbReference type="ARBA" id="ARBA00032370"/>
    </source>
</evidence>
<feature type="transmembrane region" description="Helical" evidence="17">
    <location>
        <begin position="12"/>
        <end position="34"/>
    </location>
</feature>
<keyword evidence="2" id="KW-0328">Glycosyltransferase</keyword>
<feature type="transmembrane region" description="Helical" evidence="17">
    <location>
        <begin position="166"/>
        <end position="186"/>
    </location>
</feature>
<reference evidence="18 19" key="1">
    <citation type="submission" date="2012-08" db="EMBL/GenBank/DDBJ databases">
        <authorList>
            <person name="Doggett N."/>
            <person name="Teshima H."/>
            <person name="Bruce D."/>
            <person name="Detter J.C."/>
            <person name="Johnson S.L."/>
            <person name="Han C."/>
        </authorList>
    </citation>
    <scope>NUCLEOTIDE SEQUENCE [LARGE SCALE GENOMIC DNA]</scope>
    <source>
        <strain evidence="18 19">HD-771</strain>
    </source>
</reference>
<comment type="function">
    <text evidence="16">Peptidoglycan polymerase that is essential for cell division.</text>
</comment>
<evidence type="ECO:0000256" key="13">
    <source>
        <dbReference type="ARBA" id="ARBA00041418"/>
    </source>
</evidence>
<evidence type="ECO:0000256" key="2">
    <source>
        <dbReference type="ARBA" id="ARBA00022676"/>
    </source>
</evidence>
<dbReference type="InterPro" id="IPR001182">
    <property type="entry name" value="FtsW/RodA"/>
</dbReference>
<dbReference type="GO" id="GO:0009252">
    <property type="term" value="P:peptidoglycan biosynthetic process"/>
    <property type="evidence" value="ECO:0007669"/>
    <property type="project" value="UniProtKB-KW"/>
</dbReference>
<evidence type="ECO:0000256" key="8">
    <source>
        <dbReference type="ARBA" id="ARBA00023136"/>
    </source>
</evidence>
<dbReference type="PANTHER" id="PTHR30474:SF2">
    <property type="entry name" value="PEPTIDOGLYCAN GLYCOSYLTRANSFERASE FTSW-RELATED"/>
    <property type="match status" value="1"/>
</dbReference>
<dbReference type="Pfam" id="PF01098">
    <property type="entry name" value="FTSW_RODA_SPOVE"/>
    <property type="match status" value="1"/>
</dbReference>
<feature type="transmembrane region" description="Helical" evidence="17">
    <location>
        <begin position="193"/>
        <end position="212"/>
    </location>
</feature>
<feature type="transmembrane region" description="Helical" evidence="17">
    <location>
        <begin position="312"/>
        <end position="334"/>
    </location>
</feature>
<evidence type="ECO:0000313" key="19">
    <source>
        <dbReference type="Proteomes" id="UP000005259"/>
    </source>
</evidence>
<dbReference type="AlphaFoldDB" id="A0A9W3NX91"/>
<keyword evidence="8 17" id="KW-0472">Membrane</keyword>
<dbReference type="KEGG" id="bti:BTG_11220"/>